<keyword evidence="2" id="KW-1185">Reference proteome</keyword>
<comment type="caution">
    <text evidence="1">The sequence shown here is derived from an EMBL/GenBank/DDBJ whole genome shotgun (WGS) entry which is preliminary data.</text>
</comment>
<evidence type="ECO:0008006" key="3">
    <source>
        <dbReference type="Google" id="ProtNLM"/>
    </source>
</evidence>
<sequence>MQEIAEYIEIYYNRQRKRETLGHLSLAIFIQRYYANILDA</sequence>
<evidence type="ECO:0000313" key="2">
    <source>
        <dbReference type="Proteomes" id="UP000241912"/>
    </source>
</evidence>
<dbReference type="OrthoDB" id="5365969at2"/>
<dbReference type="AlphaFoldDB" id="A0A2P7NUD2"/>
<evidence type="ECO:0000313" key="1">
    <source>
        <dbReference type="EMBL" id="PSJ17045.1"/>
    </source>
</evidence>
<accession>A0A2P7NUD2</accession>
<gene>
    <name evidence="1" type="ORF">C7H79_10425</name>
</gene>
<dbReference type="Proteomes" id="UP000241912">
    <property type="component" value="Unassembled WGS sequence"/>
</dbReference>
<protein>
    <recommendedName>
        <fullName evidence="3">Integrase catalytic domain-containing protein</fullName>
    </recommendedName>
</protein>
<proteinExistence type="predicted"/>
<dbReference type="EMBL" id="PXXU01000029">
    <property type="protein sequence ID" value="PSJ17045.1"/>
    <property type="molecule type" value="Genomic_DNA"/>
</dbReference>
<reference evidence="1 2" key="1">
    <citation type="submission" date="2018-03" db="EMBL/GenBank/DDBJ databases">
        <title>Draft genome of Nitrosomonas supralitoralis APG5.</title>
        <authorList>
            <person name="Urakawa H."/>
            <person name="Lopez J.V."/>
        </authorList>
    </citation>
    <scope>NUCLEOTIDE SEQUENCE [LARGE SCALE GENOMIC DNA]</scope>
    <source>
        <strain evidence="1 2">APG5</strain>
    </source>
</reference>
<name>A0A2P7NUD2_9PROT</name>
<organism evidence="1 2">
    <name type="scientific">Nitrosomonas supralitoralis</name>
    <dbReference type="NCBI Taxonomy" id="2116706"/>
    <lineage>
        <taxon>Bacteria</taxon>
        <taxon>Pseudomonadati</taxon>
        <taxon>Pseudomonadota</taxon>
        <taxon>Betaproteobacteria</taxon>
        <taxon>Nitrosomonadales</taxon>
        <taxon>Nitrosomonadaceae</taxon>
        <taxon>Nitrosomonas</taxon>
    </lineage>
</organism>